<organism evidence="5 7">
    <name type="scientific">Chryseobacterium shandongense</name>
    <dbReference type="NCBI Taxonomy" id="1493872"/>
    <lineage>
        <taxon>Bacteria</taxon>
        <taxon>Pseudomonadati</taxon>
        <taxon>Bacteroidota</taxon>
        <taxon>Flavobacteriia</taxon>
        <taxon>Flavobacteriales</taxon>
        <taxon>Weeksellaceae</taxon>
        <taxon>Chryseobacterium group</taxon>
        <taxon>Chryseobacterium</taxon>
    </lineage>
</organism>
<gene>
    <name evidence="5" type="ORF">EG349_08260</name>
    <name evidence="6" type="ORF">EG353_06280</name>
</gene>
<evidence type="ECO:0000256" key="2">
    <source>
        <dbReference type="SAM" id="SignalP"/>
    </source>
</evidence>
<name>A0AAD1DM79_9FLAO</name>
<dbReference type="EMBL" id="CP033915">
    <property type="protein sequence ID" value="AZA86780.1"/>
    <property type="molecule type" value="Genomic_DNA"/>
</dbReference>
<evidence type="ECO:0000313" key="7">
    <source>
        <dbReference type="Proteomes" id="UP000274073"/>
    </source>
</evidence>
<dbReference type="RefSeq" id="WP_123854243.1">
    <property type="nucleotide sequence ID" value="NZ_CP033912.1"/>
</dbReference>
<feature type="domain" description="Secretion system C-terminal sorting" evidence="3">
    <location>
        <begin position="1116"/>
        <end position="1181"/>
    </location>
</feature>
<protein>
    <submittedName>
        <fullName evidence="5">T9SS C-terminal target domain-containing protein</fullName>
    </submittedName>
</protein>
<keyword evidence="8" id="KW-1185">Reference proteome</keyword>
<dbReference type="NCBIfam" id="TIGR04183">
    <property type="entry name" value="Por_Secre_tail"/>
    <property type="match status" value="1"/>
</dbReference>
<keyword evidence="1 2" id="KW-0732">Signal</keyword>
<dbReference type="Gene3D" id="2.130.10.130">
    <property type="entry name" value="Integrin alpha, N-terminal"/>
    <property type="match status" value="3"/>
</dbReference>
<dbReference type="EMBL" id="CP033912">
    <property type="protein sequence ID" value="AZA95193.1"/>
    <property type="molecule type" value="Genomic_DNA"/>
</dbReference>
<dbReference type="SUPFAM" id="SSF69318">
    <property type="entry name" value="Integrin alpha N-terminal domain"/>
    <property type="match status" value="3"/>
</dbReference>
<dbReference type="Pfam" id="PF13517">
    <property type="entry name" value="FG-GAP_3"/>
    <property type="match status" value="4"/>
</dbReference>
<evidence type="ECO:0000259" key="3">
    <source>
        <dbReference type="Pfam" id="PF18962"/>
    </source>
</evidence>
<proteinExistence type="predicted"/>
<accession>A0AAD1DM79</accession>
<dbReference type="InterPro" id="IPR028994">
    <property type="entry name" value="Integrin_alpha_N"/>
</dbReference>
<evidence type="ECO:0000313" key="6">
    <source>
        <dbReference type="EMBL" id="AZA95193.1"/>
    </source>
</evidence>
<dbReference type="Proteomes" id="UP000274073">
    <property type="component" value="Chromosome"/>
</dbReference>
<evidence type="ECO:0000313" key="8">
    <source>
        <dbReference type="Proteomes" id="UP000281741"/>
    </source>
</evidence>
<dbReference type="PANTHER" id="PTHR44103:SF1">
    <property type="entry name" value="PROPROTEIN CONVERTASE P"/>
    <property type="match status" value="1"/>
</dbReference>
<dbReference type="AlphaFoldDB" id="A0AAD1DM79"/>
<sequence length="1183" mass="131138">MLKNIFFSFSFLIWGSFVWAQNSFPQNVVIDDAYNSPTVSLATHVDLDNDSKVDILAVDYRKIFWLKNVSTQQNSFSPIQNIYTHPSEILQVGSADINYDGFKDIIFRTTAGIFMMTGSGNLGAFSTPISLYTGNYTQFQILDIDSDGFLDVYAQSQTTAGWRKNSGNGTFPNSFTIFTSGTGGPSVAIFKDMDGDNKPDLVTKAGYFIRWYKNDGTGIFTLKQTIESSAIGEKMAVGDIDTDGDQDIIYYYENGNSVQFRWYKNTNGLGNFSSMAIIANAPPSPTGFAYNVDRHGIKMFDVDMDGKDDIVYRVFWLNNVVWRKNLGNATFGADNTITNNAKGIKDFNFADFNNDGKADIYSLSSIDSKISWYQNLGTGSFSSQKVLTYGLNGINSICSGDIDGDGDIDLLSTSSGDNKMSWYRNTDGLGTFSEQQIVINNSTTYPMYAQLFDADNDGDKDFVVKYQYEVNYVTLYRISLFKNNGSGNFTEQIIANDLPKDVLGLAVADIDNDGDFDLIAAYQQTSLMKFINNGSGNFSSQVSFFSIATKYPLSLKTLDMDNDGDFDVLATYLDKEIEWYENTDGLGSFSTNHIVVSQMHHASDATTADIDGDGDIDVLFVNYFYNEAGWFQNNGNGTYTKKLVPGTVNHSRSIIAYDVDGDGLKDIVTNTFPQPKLRWYKNLGGGNLGPAQLITNNIGRVRDFDIADYNGDGKPDFVAGSDTGEDGDETNMITWFETGASYQNKISGKVRFDEDNNGCSPSDMGASMVMVKTQNSQHSYATFTDDSGAYSLVANQSQFTTSVSSPLPNYAVSPQSQVQNFTALGETQNADFCLLPNSVFKNLEVSVYPLNVARPGFTTTYKIVVSNKGSQKVNGEIVFNFNNSKMTYTTSSIAPDSQSAGSLSFNYTNLSPFHSKTIEVKLQMQTIPVTNIGDLLEFTATAQIPQDITPADNTFVLKQNVVGSYDPNDIQVLEGTQILLSQKDDYLHYVIRFQNTGNYHAQRVRVKNILDDQLDWSTLTLESYSHPNRAVVTNGNNVEFIFDAIYLPGTNDEPNSHGYIAYKIKPKSNVVVGDIFTNNAEIFFDYNPPIVTNTVNTEIVNQILSTASVSMTDFKIYPNPTNGLVYIKSPEKIKKITVYNSAGQQILRKENQSEIDLSHLPKGIYIVTFESEDKVHTSKVIRK</sequence>
<dbReference type="Pfam" id="PF24595">
    <property type="entry name" value="DUF7619"/>
    <property type="match status" value="1"/>
</dbReference>
<dbReference type="InterPro" id="IPR026444">
    <property type="entry name" value="Secre_tail"/>
</dbReference>
<dbReference type="InterPro" id="IPR055353">
    <property type="entry name" value="DUF7619"/>
</dbReference>
<feature type="chain" id="PRO_5042071278" evidence="2">
    <location>
        <begin position="21"/>
        <end position="1183"/>
    </location>
</feature>
<dbReference type="InterPro" id="IPR013517">
    <property type="entry name" value="FG-GAP"/>
</dbReference>
<evidence type="ECO:0000313" key="5">
    <source>
        <dbReference type="EMBL" id="AZA86780.1"/>
    </source>
</evidence>
<feature type="domain" description="DUF7619" evidence="4">
    <location>
        <begin position="966"/>
        <end position="1098"/>
    </location>
</feature>
<evidence type="ECO:0000259" key="4">
    <source>
        <dbReference type="Pfam" id="PF24595"/>
    </source>
</evidence>
<dbReference type="PANTHER" id="PTHR44103">
    <property type="entry name" value="PROPROTEIN CONVERTASE P"/>
    <property type="match status" value="1"/>
</dbReference>
<feature type="signal peptide" evidence="2">
    <location>
        <begin position="1"/>
        <end position="20"/>
    </location>
</feature>
<dbReference type="Proteomes" id="UP000281741">
    <property type="component" value="Chromosome"/>
</dbReference>
<evidence type="ECO:0000256" key="1">
    <source>
        <dbReference type="ARBA" id="ARBA00022729"/>
    </source>
</evidence>
<dbReference type="Pfam" id="PF18962">
    <property type="entry name" value="Por_Secre_tail"/>
    <property type="match status" value="1"/>
</dbReference>
<reference evidence="7 8" key="1">
    <citation type="submission" date="2018-11" db="EMBL/GenBank/DDBJ databases">
        <title>Proposal to divide the Flavobacteriaceae and reorganize its genera based on Amino Acid Identity values calculated from whole genome sequences.</title>
        <authorList>
            <person name="Nicholson A.C."/>
            <person name="Gulvik C.A."/>
            <person name="Whitney A.M."/>
            <person name="Humrighouse B.W."/>
            <person name="Bell M."/>
            <person name="Holmes B."/>
            <person name="Steigerwalt A.G."/>
            <person name="Villarma A."/>
            <person name="Sheth M."/>
            <person name="Batra D."/>
            <person name="Pryor J."/>
            <person name="Bernardet J.-F."/>
            <person name="Hugo C."/>
            <person name="Kampfer P."/>
            <person name="Newman J."/>
            <person name="McQuiston J.R."/>
        </authorList>
    </citation>
    <scope>NUCLEOTIDE SEQUENCE [LARGE SCALE GENOMIC DNA]</scope>
    <source>
        <strain evidence="5 7">G0207</strain>
        <strain evidence="6 8">H5143</strain>
    </source>
</reference>